<dbReference type="InterPro" id="IPR038461">
    <property type="entry name" value="Schlafen_AlbA_2_dom_sf"/>
</dbReference>
<organism evidence="2">
    <name type="scientific">candidate division WOR-3 bacterium</name>
    <dbReference type="NCBI Taxonomy" id="2052148"/>
    <lineage>
        <taxon>Bacteria</taxon>
        <taxon>Bacteria division WOR-3</taxon>
    </lineage>
</organism>
<dbReference type="AlphaFoldDB" id="A0A7V0LUY6"/>
<feature type="non-terminal residue" evidence="2">
    <location>
        <position position="147"/>
    </location>
</feature>
<evidence type="ECO:0000259" key="1">
    <source>
        <dbReference type="Pfam" id="PF04326"/>
    </source>
</evidence>
<gene>
    <name evidence="2" type="ORF">ENH14_04005</name>
</gene>
<evidence type="ECO:0000313" key="2">
    <source>
        <dbReference type="EMBL" id="HDL60603.1"/>
    </source>
</evidence>
<dbReference type="Pfam" id="PF04326">
    <property type="entry name" value="SLFN_AlbA_2"/>
    <property type="match status" value="1"/>
</dbReference>
<keyword evidence="2" id="KW-0547">Nucleotide-binding</keyword>
<dbReference type="Gene3D" id="3.30.950.30">
    <property type="entry name" value="Schlafen, AAA domain"/>
    <property type="match status" value="1"/>
</dbReference>
<comment type="caution">
    <text evidence="2">The sequence shown here is derived from an EMBL/GenBank/DDBJ whole genome shotgun (WGS) entry which is preliminary data.</text>
</comment>
<proteinExistence type="predicted"/>
<name>A0A7V0LUY6_UNCW3</name>
<dbReference type="PANTHER" id="PTHR30595">
    <property type="entry name" value="GLPR-RELATED TRANSCRIPTIONAL REPRESSOR"/>
    <property type="match status" value="1"/>
</dbReference>
<protein>
    <submittedName>
        <fullName evidence="2">ATP-binding protein</fullName>
    </submittedName>
</protein>
<dbReference type="Proteomes" id="UP000886381">
    <property type="component" value="Unassembled WGS sequence"/>
</dbReference>
<sequence length="147" mass="16418">MIARNIDQITEEDLQALIDNSVLEGKTIEYKQSLPSNSDSDKKEFLADISSFANDSGGDLIYGILEDRDTGIPKTLEGLTIENVDQEISRLDSIIRDGIEPRILGTIIKPVKLSNSKTALIIRVPKSWISPHRVSFKGHDKFYSRST</sequence>
<dbReference type="PANTHER" id="PTHR30595:SF6">
    <property type="entry name" value="SCHLAFEN ALBA-2 DOMAIN-CONTAINING PROTEIN"/>
    <property type="match status" value="1"/>
</dbReference>
<dbReference type="GO" id="GO:0005524">
    <property type="term" value="F:ATP binding"/>
    <property type="evidence" value="ECO:0007669"/>
    <property type="project" value="UniProtKB-KW"/>
</dbReference>
<feature type="domain" description="Schlafen AlbA-2" evidence="1">
    <location>
        <begin position="24"/>
        <end position="145"/>
    </location>
</feature>
<reference evidence="2" key="1">
    <citation type="journal article" date="2020" name="mSystems">
        <title>Genome- and Community-Level Interaction Insights into Carbon Utilization and Element Cycling Functions of Hydrothermarchaeota in Hydrothermal Sediment.</title>
        <authorList>
            <person name="Zhou Z."/>
            <person name="Liu Y."/>
            <person name="Xu W."/>
            <person name="Pan J."/>
            <person name="Luo Z.H."/>
            <person name="Li M."/>
        </authorList>
    </citation>
    <scope>NUCLEOTIDE SEQUENCE [LARGE SCALE GENOMIC DNA]</scope>
    <source>
        <strain evidence="2">HyVt-28</strain>
    </source>
</reference>
<accession>A0A7V0LUY6</accession>
<dbReference type="EMBL" id="DRDR01000175">
    <property type="protein sequence ID" value="HDL60603.1"/>
    <property type="molecule type" value="Genomic_DNA"/>
</dbReference>
<dbReference type="InterPro" id="IPR007421">
    <property type="entry name" value="Schlafen_AlbA_2_dom"/>
</dbReference>
<keyword evidence="2" id="KW-0067">ATP-binding</keyword>